<proteinExistence type="predicted"/>
<evidence type="ECO:0000313" key="2">
    <source>
        <dbReference type="EMBL" id="KAA0036819.1"/>
    </source>
</evidence>
<accession>A0A5A7T615</accession>
<dbReference type="EMBL" id="SSTE01019218">
    <property type="protein sequence ID" value="KAA0036819.1"/>
    <property type="molecule type" value="Genomic_DNA"/>
</dbReference>
<dbReference type="Proteomes" id="UP000321393">
    <property type="component" value="Unassembled WGS sequence"/>
</dbReference>
<evidence type="ECO:0000256" key="1">
    <source>
        <dbReference type="SAM" id="Coils"/>
    </source>
</evidence>
<gene>
    <name evidence="2" type="ORF">E6C27_scaffold20G001160</name>
</gene>
<comment type="caution">
    <text evidence="2">The sequence shown here is derived from an EMBL/GenBank/DDBJ whole genome shotgun (WGS) entry which is preliminary data.</text>
</comment>
<protein>
    <submittedName>
        <fullName evidence="2">Uncharacterized protein</fullName>
    </submittedName>
</protein>
<sequence>MSFGVIGQRIAFGRSNLTREKELKRKKALEKALELQDQDVRSQQMMKATPGALYQRPPLKSVEQSNNETLENNLEETQIETEPVVAAAGIAAVEKLLQNLQKPPIYPTGVVLQP</sequence>
<name>A0A5A7T615_CUCMM</name>
<keyword evidence="1" id="KW-0175">Coiled coil</keyword>
<evidence type="ECO:0000313" key="3">
    <source>
        <dbReference type="Proteomes" id="UP000321393"/>
    </source>
</evidence>
<reference evidence="2 3" key="1">
    <citation type="submission" date="2019-08" db="EMBL/GenBank/DDBJ databases">
        <title>Draft genome sequences of two oriental melons (Cucumis melo L. var makuwa).</title>
        <authorList>
            <person name="Kwon S.-Y."/>
        </authorList>
    </citation>
    <scope>NUCLEOTIDE SEQUENCE [LARGE SCALE GENOMIC DNA]</scope>
    <source>
        <strain evidence="3">cv. SW 3</strain>
        <tissue evidence="2">Leaf</tissue>
    </source>
</reference>
<feature type="coiled-coil region" evidence="1">
    <location>
        <begin position="18"/>
        <end position="80"/>
    </location>
</feature>
<dbReference type="AlphaFoldDB" id="A0A5A7T615"/>
<organism evidence="2 3">
    <name type="scientific">Cucumis melo var. makuwa</name>
    <name type="common">Oriental melon</name>
    <dbReference type="NCBI Taxonomy" id="1194695"/>
    <lineage>
        <taxon>Eukaryota</taxon>
        <taxon>Viridiplantae</taxon>
        <taxon>Streptophyta</taxon>
        <taxon>Embryophyta</taxon>
        <taxon>Tracheophyta</taxon>
        <taxon>Spermatophyta</taxon>
        <taxon>Magnoliopsida</taxon>
        <taxon>eudicotyledons</taxon>
        <taxon>Gunneridae</taxon>
        <taxon>Pentapetalae</taxon>
        <taxon>rosids</taxon>
        <taxon>fabids</taxon>
        <taxon>Cucurbitales</taxon>
        <taxon>Cucurbitaceae</taxon>
        <taxon>Benincaseae</taxon>
        <taxon>Cucumis</taxon>
    </lineage>
</organism>